<dbReference type="EMBL" id="JAHRIM010020219">
    <property type="protein sequence ID" value="MEQ2262301.1"/>
    <property type="molecule type" value="Genomic_DNA"/>
</dbReference>
<dbReference type="Proteomes" id="UP001444071">
    <property type="component" value="Unassembled WGS sequence"/>
</dbReference>
<reference evidence="1 2" key="1">
    <citation type="submission" date="2021-06" db="EMBL/GenBank/DDBJ databases">
        <authorList>
            <person name="Palmer J.M."/>
        </authorList>
    </citation>
    <scope>NUCLEOTIDE SEQUENCE [LARGE SCALE GENOMIC DNA]</scope>
    <source>
        <strain evidence="1 2">XR_2019</strain>
        <tissue evidence="1">Muscle</tissue>
    </source>
</reference>
<evidence type="ECO:0000313" key="1">
    <source>
        <dbReference type="EMBL" id="MEQ2262301.1"/>
    </source>
</evidence>
<comment type="caution">
    <text evidence="1">The sequence shown here is derived from an EMBL/GenBank/DDBJ whole genome shotgun (WGS) entry which is preliminary data.</text>
</comment>
<keyword evidence="2" id="KW-1185">Reference proteome</keyword>
<proteinExistence type="predicted"/>
<name>A0ABV0VYH7_9TELE</name>
<gene>
    <name evidence="1" type="ORF">XENORESO_005587</name>
</gene>
<protein>
    <submittedName>
        <fullName evidence="1">Uncharacterized protein</fullName>
    </submittedName>
</protein>
<evidence type="ECO:0000313" key="2">
    <source>
        <dbReference type="Proteomes" id="UP001444071"/>
    </source>
</evidence>
<sequence length="121" mass="13590">MWNKDDDGTSPEAALSTSKPILICVWGHHVLLENPLWSKFQTSCHRFPVKQENSEVVLCFLYLTHTVQGTSTTVNKSGSQHDTTTTMPDSWNNDLSFESLNLTPSNKRLVIVSKQLSLCLL</sequence>
<organism evidence="1 2">
    <name type="scientific">Xenotaenia resolanae</name>
    <dbReference type="NCBI Taxonomy" id="208358"/>
    <lineage>
        <taxon>Eukaryota</taxon>
        <taxon>Metazoa</taxon>
        <taxon>Chordata</taxon>
        <taxon>Craniata</taxon>
        <taxon>Vertebrata</taxon>
        <taxon>Euteleostomi</taxon>
        <taxon>Actinopterygii</taxon>
        <taxon>Neopterygii</taxon>
        <taxon>Teleostei</taxon>
        <taxon>Neoteleostei</taxon>
        <taxon>Acanthomorphata</taxon>
        <taxon>Ovalentaria</taxon>
        <taxon>Atherinomorphae</taxon>
        <taxon>Cyprinodontiformes</taxon>
        <taxon>Goodeidae</taxon>
        <taxon>Xenotaenia</taxon>
    </lineage>
</organism>
<accession>A0ABV0VYH7</accession>